<dbReference type="SUPFAM" id="SSF52540">
    <property type="entry name" value="P-loop containing nucleoside triphosphate hydrolases"/>
    <property type="match status" value="1"/>
</dbReference>
<dbReference type="Gene3D" id="3.40.50.300">
    <property type="entry name" value="P-loop containing nucleotide triphosphate hydrolases"/>
    <property type="match status" value="2"/>
</dbReference>
<keyword evidence="4" id="KW-1185">Reference proteome</keyword>
<dbReference type="Proteomes" id="UP001321741">
    <property type="component" value="Chromosome"/>
</dbReference>
<evidence type="ECO:0000259" key="2">
    <source>
        <dbReference type="Pfam" id="PF13514"/>
    </source>
</evidence>
<evidence type="ECO:0000313" key="3">
    <source>
        <dbReference type="EMBL" id="BDR60760.1"/>
    </source>
</evidence>
<keyword evidence="1" id="KW-0175">Coiled coil</keyword>
<dbReference type="InterPro" id="IPR038734">
    <property type="entry name" value="YhaN_AAA"/>
</dbReference>
<accession>A0ABN6SKD7</accession>
<proteinExistence type="predicted"/>
<dbReference type="EMBL" id="AP026803">
    <property type="protein sequence ID" value="BDR60760.1"/>
    <property type="molecule type" value="Genomic_DNA"/>
</dbReference>
<dbReference type="RefSeq" id="WP_317637010.1">
    <property type="nucleotide sequence ID" value="NZ_AP026803.1"/>
</dbReference>
<organism evidence="3 4">
    <name type="scientific">Lactobacillus xylocopicola</name>
    <dbReference type="NCBI Taxonomy" id="2976676"/>
    <lineage>
        <taxon>Bacteria</taxon>
        <taxon>Bacillati</taxon>
        <taxon>Bacillota</taxon>
        <taxon>Bacilli</taxon>
        <taxon>Lactobacillales</taxon>
        <taxon>Lactobacillaceae</taxon>
        <taxon>Lactobacillus</taxon>
    </lineage>
</organism>
<name>A0ABN6SKD7_9LACO</name>
<sequence length="832" mass="93794">MKLTKIKIINFGQFSNFTFDLTAGDLTVFFGANEAGKSTIVAFVKQVMFGFHLAKHSSDFFEDYQPLARVSTMGGSLFFASETGDDFELERLYASGKGSKLGTLTVKRNGQVVPEAVFFDQIKNIDGDFYADSFIFNQDMLAKVFKLQQTDLLERIYYLGASNSDQLIDLRADFAKKASALFKKSGTNPPLNRLLKQLKAEEEEVNESAGEFTDYQELAAKLQEQKKLLAKLESELADLQKKYKRIDHLKKLLPTYRKLTDLKGQVEQVNFDPDHFQTTQTVALQVESLREDKRQLQTKLDRFGQERAGDTQAENLLQKKPELLQWQAEYRTCREQEQQIEQEKQQLLTLEPALAKIIHLDQAAIIDLQREYQELPQKAATPVPQSNISPIMLLAGGALVVVGLVLLAAVSKVGGAIVLATGIASLAYGLARQKQDQESINDQQAKQKKVAARRATFTAKYGLEGDFDLHNLVNQWRQYQLQEQKQQHNRQREKDLLDQLNKVAIATGHVLHQPVTNDFAAVLTAFEQLEQQQVKDRRQLEQQASLHSNLQQTTAKLHDAGLKLKAALAQAQVESMADYQKLQSKQQDQAALSTKIAIMSATLNDDLPQLTQLQQHPEQATNQLVDLAKSIADHQTKVRSQQDKIAEIKVKMNNLANSTAVFAAQQTLANTKTKFQNLSADYLANLVAARWIERALDLASNERFPKMLAAAKEYLRLLTNNRYNSIEIAQKLTVTRADGKKIKVQYLSRGTSEQLYFALKLAFVQQIKNQINLPVLIDDSFVDFDDQRTDQIKQLLEQVATSNQVLIFTAQASLVDKLQLQPLTFTKGTKNV</sequence>
<feature type="coiled-coil region" evidence="1">
    <location>
        <begin position="631"/>
        <end position="658"/>
    </location>
</feature>
<protein>
    <submittedName>
        <fullName evidence="3">DNA repair ATPase</fullName>
    </submittedName>
</protein>
<feature type="domain" description="YhaN AAA" evidence="2">
    <location>
        <begin position="1"/>
        <end position="208"/>
    </location>
</feature>
<dbReference type="Pfam" id="PF13514">
    <property type="entry name" value="AAA_27"/>
    <property type="match status" value="1"/>
</dbReference>
<gene>
    <name evidence="3" type="ORF">KIM322_10210</name>
</gene>
<evidence type="ECO:0000256" key="1">
    <source>
        <dbReference type="SAM" id="Coils"/>
    </source>
</evidence>
<feature type="coiled-coil region" evidence="1">
    <location>
        <begin position="191"/>
        <end position="249"/>
    </location>
</feature>
<feature type="coiled-coil region" evidence="1">
    <location>
        <begin position="286"/>
        <end position="343"/>
    </location>
</feature>
<dbReference type="InterPro" id="IPR027417">
    <property type="entry name" value="P-loop_NTPase"/>
</dbReference>
<reference evidence="3 4" key="1">
    <citation type="journal article" date="2023" name="Microbiol. Spectr.">
        <title>Symbiosis of Carpenter Bees with Uncharacterized Lactic Acid Bacteria Showing NAD Auxotrophy.</title>
        <authorList>
            <person name="Kawasaki S."/>
            <person name="Ozawa K."/>
            <person name="Mori T."/>
            <person name="Yamamoto A."/>
            <person name="Ito M."/>
            <person name="Ohkuma M."/>
            <person name="Sakamoto M."/>
            <person name="Matsutani M."/>
        </authorList>
    </citation>
    <scope>NUCLEOTIDE SEQUENCE [LARGE SCALE GENOMIC DNA]</scope>
    <source>
        <strain evidence="3 4">Kim32-2</strain>
    </source>
</reference>
<dbReference type="PANTHER" id="PTHR41259">
    <property type="entry name" value="DOUBLE-STRAND BREAK REPAIR RAD50 ATPASE, PUTATIVE-RELATED"/>
    <property type="match status" value="1"/>
</dbReference>
<dbReference type="PANTHER" id="PTHR41259:SF1">
    <property type="entry name" value="DOUBLE-STRAND BREAK REPAIR RAD50 ATPASE, PUTATIVE-RELATED"/>
    <property type="match status" value="1"/>
</dbReference>
<evidence type="ECO:0000313" key="4">
    <source>
        <dbReference type="Proteomes" id="UP001321741"/>
    </source>
</evidence>